<evidence type="ECO:0000259" key="7">
    <source>
        <dbReference type="PROSITE" id="PS50991"/>
    </source>
</evidence>
<evidence type="ECO:0000256" key="2">
    <source>
        <dbReference type="ARBA" id="ARBA00009405"/>
    </source>
</evidence>
<evidence type="ECO:0000256" key="3">
    <source>
        <dbReference type="ARBA" id="ARBA00012910"/>
    </source>
</evidence>
<sequence length="324" mass="34509">MRNCAYSTAAGERIPVRIVEVGPRDGLQNEKTVIPPEVKVGLIDRLGRAGSRVIEAGSFVSPKWVPQMAGTAEVVTSMDKLPGTTYQVLVPNEKGLESVLSLLAAHPDKPPIDEIAVFTAATDAFSIANTNVTVADSLKRLARVVQSALDKGIRVRGYVSVVITCPYSGKVDYKRVRDVTKELLDMGCYEVSLGDTTGTGNPTSVREMLSVVLEANPVERLAGHFHDTFGMGVANSMAALSAGIRTLDCSIGGLGGCPYSPGATGNVATEDVLYALQDSAYSAPGDLEALVDVGFWISERLGRDNSSRVAKAVRARREREKAKL</sequence>
<protein>
    <recommendedName>
        <fullName evidence="3">hydroxymethylglutaryl-CoA lyase</fullName>
        <ecNumber evidence="3">4.1.3.4</ecNumber>
    </recommendedName>
</protein>
<dbReference type="InterPro" id="IPR000891">
    <property type="entry name" value="PYR_CT"/>
</dbReference>
<dbReference type="PROSITE" id="PS50991">
    <property type="entry name" value="PYR_CT"/>
    <property type="match status" value="1"/>
</dbReference>
<name>A0A9P5MVP8_9AGAM</name>
<reference evidence="8" key="2">
    <citation type="journal article" date="2020" name="Nat. Commun.">
        <title>Large-scale genome sequencing of mycorrhizal fungi provides insights into the early evolution of symbiotic traits.</title>
        <authorList>
            <person name="Miyauchi S."/>
            <person name="Kiss E."/>
            <person name="Kuo A."/>
            <person name="Drula E."/>
            <person name="Kohler A."/>
            <person name="Sanchez-Garcia M."/>
            <person name="Morin E."/>
            <person name="Andreopoulos B."/>
            <person name="Barry K.W."/>
            <person name="Bonito G."/>
            <person name="Buee M."/>
            <person name="Carver A."/>
            <person name="Chen C."/>
            <person name="Cichocki N."/>
            <person name="Clum A."/>
            <person name="Culley D."/>
            <person name="Crous P.W."/>
            <person name="Fauchery L."/>
            <person name="Girlanda M."/>
            <person name="Hayes R.D."/>
            <person name="Keri Z."/>
            <person name="LaButti K."/>
            <person name="Lipzen A."/>
            <person name="Lombard V."/>
            <person name="Magnuson J."/>
            <person name="Maillard F."/>
            <person name="Murat C."/>
            <person name="Nolan M."/>
            <person name="Ohm R.A."/>
            <person name="Pangilinan J."/>
            <person name="Pereira M.F."/>
            <person name="Perotto S."/>
            <person name="Peter M."/>
            <person name="Pfister S."/>
            <person name="Riley R."/>
            <person name="Sitrit Y."/>
            <person name="Stielow J.B."/>
            <person name="Szollosi G."/>
            <person name="Zifcakova L."/>
            <person name="Stursova M."/>
            <person name="Spatafora J.W."/>
            <person name="Tedersoo L."/>
            <person name="Vaario L.M."/>
            <person name="Yamada A."/>
            <person name="Yan M."/>
            <person name="Wang P."/>
            <person name="Xu J."/>
            <person name="Bruns T."/>
            <person name="Baldrian P."/>
            <person name="Vilgalys R."/>
            <person name="Dunand C."/>
            <person name="Henrissat B."/>
            <person name="Grigoriev I.V."/>
            <person name="Hibbett D."/>
            <person name="Nagy L.G."/>
            <person name="Martin F.M."/>
        </authorList>
    </citation>
    <scope>NUCLEOTIDE SEQUENCE</scope>
    <source>
        <strain evidence="8">Prilba</strain>
    </source>
</reference>
<dbReference type="AlphaFoldDB" id="A0A9P5MVP8"/>
<evidence type="ECO:0000256" key="4">
    <source>
        <dbReference type="ARBA" id="ARBA00022723"/>
    </source>
</evidence>
<keyword evidence="9" id="KW-1185">Reference proteome</keyword>
<dbReference type="NCBIfam" id="NF004283">
    <property type="entry name" value="PRK05692.1"/>
    <property type="match status" value="1"/>
</dbReference>
<dbReference type="Pfam" id="PF00682">
    <property type="entry name" value="HMGL-like"/>
    <property type="match status" value="1"/>
</dbReference>
<proteinExistence type="inferred from homology"/>
<comment type="catalytic activity">
    <reaction evidence="6">
        <text>(3S)-3-hydroxy-3-methylglutaryl-CoA = acetoacetate + acetyl-CoA</text>
        <dbReference type="Rhea" id="RHEA:24404"/>
        <dbReference type="ChEBI" id="CHEBI:13705"/>
        <dbReference type="ChEBI" id="CHEBI:43074"/>
        <dbReference type="ChEBI" id="CHEBI:57288"/>
        <dbReference type="EC" id="4.1.3.4"/>
    </reaction>
</comment>
<dbReference type="GO" id="GO:0046872">
    <property type="term" value="F:metal ion binding"/>
    <property type="evidence" value="ECO:0007669"/>
    <property type="project" value="UniProtKB-KW"/>
</dbReference>
<dbReference type="InterPro" id="IPR043594">
    <property type="entry name" value="HMGL"/>
</dbReference>
<dbReference type="InterPro" id="IPR013785">
    <property type="entry name" value="Aldolase_TIM"/>
</dbReference>
<comment type="caution">
    <text evidence="8">The sequence shown here is derived from an EMBL/GenBank/DDBJ whole genome shotgun (WGS) entry which is preliminary data.</text>
</comment>
<dbReference type="OrthoDB" id="1905920at2759"/>
<dbReference type="PANTHER" id="PTHR42738">
    <property type="entry name" value="HYDROXYMETHYLGLUTARYL-COA LYASE"/>
    <property type="match status" value="1"/>
</dbReference>
<dbReference type="SUPFAM" id="SSF51569">
    <property type="entry name" value="Aldolase"/>
    <property type="match status" value="1"/>
</dbReference>
<evidence type="ECO:0000256" key="6">
    <source>
        <dbReference type="ARBA" id="ARBA00049877"/>
    </source>
</evidence>
<comment type="similarity">
    <text evidence="2">Belongs to the HMG-CoA lyase family.</text>
</comment>
<dbReference type="Gene3D" id="3.20.20.70">
    <property type="entry name" value="Aldolase class I"/>
    <property type="match status" value="1"/>
</dbReference>
<organism evidence="8 9">
    <name type="scientific">Russula ochroleuca</name>
    <dbReference type="NCBI Taxonomy" id="152965"/>
    <lineage>
        <taxon>Eukaryota</taxon>
        <taxon>Fungi</taxon>
        <taxon>Dikarya</taxon>
        <taxon>Basidiomycota</taxon>
        <taxon>Agaricomycotina</taxon>
        <taxon>Agaricomycetes</taxon>
        <taxon>Russulales</taxon>
        <taxon>Russulaceae</taxon>
        <taxon>Russula</taxon>
    </lineage>
</organism>
<dbReference type="GO" id="GO:0046951">
    <property type="term" value="P:ketone body biosynthetic process"/>
    <property type="evidence" value="ECO:0007669"/>
    <property type="project" value="TreeGrafter"/>
</dbReference>
<dbReference type="PANTHER" id="PTHR42738:SF7">
    <property type="entry name" value="HYDROXYMETHYLGLUTARYL-COA LYASE"/>
    <property type="match status" value="1"/>
</dbReference>
<feature type="domain" description="Pyruvate carboxyltransferase" evidence="7">
    <location>
        <begin position="16"/>
        <end position="291"/>
    </location>
</feature>
<dbReference type="EC" id="4.1.3.4" evidence="3"/>
<comment type="pathway">
    <text evidence="1">Metabolic intermediate metabolism; (S)-3-hydroxy-3-methylglutaryl-CoA degradation; acetoacetate from (S)-3-hydroxy-3-methylglutaryl-CoA: step 1/1.</text>
</comment>
<keyword evidence="4" id="KW-0479">Metal-binding</keyword>
<dbReference type="CDD" id="cd07938">
    <property type="entry name" value="DRE_TIM_HMGL"/>
    <property type="match status" value="1"/>
</dbReference>
<accession>A0A9P5MVP8</accession>
<dbReference type="Proteomes" id="UP000759537">
    <property type="component" value="Unassembled WGS sequence"/>
</dbReference>
<evidence type="ECO:0000313" key="9">
    <source>
        <dbReference type="Proteomes" id="UP000759537"/>
    </source>
</evidence>
<dbReference type="EMBL" id="WHVB01000008">
    <property type="protein sequence ID" value="KAF8480004.1"/>
    <property type="molecule type" value="Genomic_DNA"/>
</dbReference>
<keyword evidence="5" id="KW-0456">Lyase</keyword>
<evidence type="ECO:0000256" key="1">
    <source>
        <dbReference type="ARBA" id="ARBA00005143"/>
    </source>
</evidence>
<dbReference type="GO" id="GO:0006552">
    <property type="term" value="P:L-leucine catabolic process"/>
    <property type="evidence" value="ECO:0007669"/>
    <property type="project" value="TreeGrafter"/>
</dbReference>
<dbReference type="GO" id="GO:0004419">
    <property type="term" value="F:hydroxymethylglutaryl-CoA lyase activity"/>
    <property type="evidence" value="ECO:0007669"/>
    <property type="project" value="UniProtKB-EC"/>
</dbReference>
<gene>
    <name evidence="8" type="ORF">DFH94DRAFT_630490</name>
</gene>
<evidence type="ECO:0000256" key="5">
    <source>
        <dbReference type="ARBA" id="ARBA00023239"/>
    </source>
</evidence>
<dbReference type="FunFam" id="3.20.20.70:FF:000201">
    <property type="entry name" value="Hydroxymethylglutaryl-CoA lyase"/>
    <property type="match status" value="1"/>
</dbReference>
<evidence type="ECO:0000313" key="8">
    <source>
        <dbReference type="EMBL" id="KAF8480004.1"/>
    </source>
</evidence>
<reference evidence="8" key="1">
    <citation type="submission" date="2019-10" db="EMBL/GenBank/DDBJ databases">
        <authorList>
            <consortium name="DOE Joint Genome Institute"/>
            <person name="Kuo A."/>
            <person name="Miyauchi S."/>
            <person name="Kiss E."/>
            <person name="Drula E."/>
            <person name="Kohler A."/>
            <person name="Sanchez-Garcia M."/>
            <person name="Andreopoulos B."/>
            <person name="Barry K.W."/>
            <person name="Bonito G."/>
            <person name="Buee M."/>
            <person name="Carver A."/>
            <person name="Chen C."/>
            <person name="Cichocki N."/>
            <person name="Clum A."/>
            <person name="Culley D."/>
            <person name="Crous P.W."/>
            <person name="Fauchery L."/>
            <person name="Girlanda M."/>
            <person name="Hayes R."/>
            <person name="Keri Z."/>
            <person name="LaButti K."/>
            <person name="Lipzen A."/>
            <person name="Lombard V."/>
            <person name="Magnuson J."/>
            <person name="Maillard F."/>
            <person name="Morin E."/>
            <person name="Murat C."/>
            <person name="Nolan M."/>
            <person name="Ohm R."/>
            <person name="Pangilinan J."/>
            <person name="Pereira M."/>
            <person name="Perotto S."/>
            <person name="Peter M."/>
            <person name="Riley R."/>
            <person name="Sitrit Y."/>
            <person name="Stielow B."/>
            <person name="Szollosi G."/>
            <person name="Zifcakova L."/>
            <person name="Stursova M."/>
            <person name="Spatafora J.W."/>
            <person name="Tedersoo L."/>
            <person name="Vaario L.-M."/>
            <person name="Yamada A."/>
            <person name="Yan M."/>
            <person name="Wang P."/>
            <person name="Xu J."/>
            <person name="Bruns T."/>
            <person name="Baldrian P."/>
            <person name="Vilgalys R."/>
            <person name="Henrissat B."/>
            <person name="Grigoriev I.V."/>
            <person name="Hibbett D."/>
            <person name="Nagy L.G."/>
            <person name="Martin F.M."/>
        </authorList>
    </citation>
    <scope>NUCLEOTIDE SEQUENCE</scope>
    <source>
        <strain evidence="8">Prilba</strain>
    </source>
</reference>